<keyword evidence="1" id="KW-0812">Transmembrane</keyword>
<accession>A0A915DBB4</accession>
<proteinExistence type="predicted"/>
<feature type="transmembrane region" description="Helical" evidence="1">
    <location>
        <begin position="67"/>
        <end position="87"/>
    </location>
</feature>
<keyword evidence="1" id="KW-1133">Transmembrane helix</keyword>
<dbReference type="WBParaSite" id="jg18111">
    <property type="protein sequence ID" value="jg18111"/>
    <property type="gene ID" value="jg18111"/>
</dbReference>
<sequence length="105" mass="12165">MPQFLGSDVLCCWKKTYGGIVKPDVGGLPKLSMTDFFAKIGGYTGFGHHPEYDPISRQIQKLQKRQTIAFLAFMVFINYLIFEKLYYMEKQYQLNKKTAKKNAIE</sequence>
<protein>
    <submittedName>
        <fullName evidence="3">Uncharacterized protein</fullName>
    </submittedName>
</protein>
<dbReference type="AlphaFoldDB" id="A0A915DBB4"/>
<reference evidence="3" key="1">
    <citation type="submission" date="2022-11" db="UniProtKB">
        <authorList>
            <consortium name="WormBaseParasite"/>
        </authorList>
    </citation>
    <scope>IDENTIFICATION</scope>
</reference>
<organism evidence="2 3">
    <name type="scientific">Ditylenchus dipsaci</name>
    <dbReference type="NCBI Taxonomy" id="166011"/>
    <lineage>
        <taxon>Eukaryota</taxon>
        <taxon>Metazoa</taxon>
        <taxon>Ecdysozoa</taxon>
        <taxon>Nematoda</taxon>
        <taxon>Chromadorea</taxon>
        <taxon>Rhabditida</taxon>
        <taxon>Tylenchina</taxon>
        <taxon>Tylenchomorpha</taxon>
        <taxon>Sphaerularioidea</taxon>
        <taxon>Anguinidae</taxon>
        <taxon>Anguininae</taxon>
        <taxon>Ditylenchus</taxon>
    </lineage>
</organism>
<evidence type="ECO:0000256" key="1">
    <source>
        <dbReference type="SAM" id="Phobius"/>
    </source>
</evidence>
<dbReference type="Proteomes" id="UP000887574">
    <property type="component" value="Unplaced"/>
</dbReference>
<name>A0A915DBB4_9BILA</name>
<evidence type="ECO:0000313" key="3">
    <source>
        <dbReference type="WBParaSite" id="jg18111"/>
    </source>
</evidence>
<keyword evidence="1" id="KW-0472">Membrane</keyword>
<evidence type="ECO:0000313" key="2">
    <source>
        <dbReference type="Proteomes" id="UP000887574"/>
    </source>
</evidence>
<keyword evidence="2" id="KW-1185">Reference proteome</keyword>